<evidence type="ECO:0000313" key="2">
    <source>
        <dbReference type="Proteomes" id="UP000541444"/>
    </source>
</evidence>
<dbReference type="AlphaFoldDB" id="A0A7J7LCD6"/>
<dbReference type="EMBL" id="JACGCM010002394">
    <property type="protein sequence ID" value="KAF6140275.1"/>
    <property type="molecule type" value="Genomic_DNA"/>
</dbReference>
<sequence>MCPCNRDCLWKKEQCIHVWNITSHELHTNVSDSYLREDLPVKEVLDVLQIGLLCTQASNAEVVQMLNNNNFMNLCQNNHHL</sequence>
<protein>
    <submittedName>
        <fullName evidence="1">Uncharacterized protein</fullName>
    </submittedName>
</protein>
<accession>A0A7J7LCD6</accession>
<name>A0A7J7LCD6_9MAGN</name>
<dbReference type="Proteomes" id="UP000541444">
    <property type="component" value="Unassembled WGS sequence"/>
</dbReference>
<comment type="caution">
    <text evidence="1">The sequence shown here is derived from an EMBL/GenBank/DDBJ whole genome shotgun (WGS) entry which is preliminary data.</text>
</comment>
<keyword evidence="2" id="KW-1185">Reference proteome</keyword>
<proteinExistence type="predicted"/>
<evidence type="ECO:0000313" key="1">
    <source>
        <dbReference type="EMBL" id="KAF6140275.1"/>
    </source>
</evidence>
<organism evidence="1 2">
    <name type="scientific">Kingdonia uniflora</name>
    <dbReference type="NCBI Taxonomy" id="39325"/>
    <lineage>
        <taxon>Eukaryota</taxon>
        <taxon>Viridiplantae</taxon>
        <taxon>Streptophyta</taxon>
        <taxon>Embryophyta</taxon>
        <taxon>Tracheophyta</taxon>
        <taxon>Spermatophyta</taxon>
        <taxon>Magnoliopsida</taxon>
        <taxon>Ranunculales</taxon>
        <taxon>Circaeasteraceae</taxon>
        <taxon>Kingdonia</taxon>
    </lineage>
</organism>
<gene>
    <name evidence="1" type="ORF">GIB67_000323</name>
</gene>
<reference evidence="1 2" key="1">
    <citation type="journal article" date="2020" name="IScience">
        <title>Genome Sequencing of the Endangered Kingdonia uniflora (Circaeasteraceae, Ranunculales) Reveals Potential Mechanisms of Evolutionary Specialization.</title>
        <authorList>
            <person name="Sun Y."/>
            <person name="Deng T."/>
            <person name="Zhang A."/>
            <person name="Moore M.J."/>
            <person name="Landis J.B."/>
            <person name="Lin N."/>
            <person name="Zhang H."/>
            <person name="Zhang X."/>
            <person name="Huang J."/>
            <person name="Zhang X."/>
            <person name="Sun H."/>
            <person name="Wang H."/>
        </authorList>
    </citation>
    <scope>NUCLEOTIDE SEQUENCE [LARGE SCALE GENOMIC DNA]</scope>
    <source>
        <strain evidence="1">TB1705</strain>
        <tissue evidence="1">Leaf</tissue>
    </source>
</reference>